<dbReference type="EnsemblMetazoa" id="PHUM333110-RA">
    <property type="protein sequence ID" value="PHUM333110-PA"/>
    <property type="gene ID" value="PHUM333110"/>
</dbReference>
<gene>
    <name evidence="5" type="primary">8239219</name>
    <name evidence="4" type="ORF">Phum_PHUM333110</name>
</gene>
<dbReference type="EMBL" id="AAZO01003870">
    <property type="status" value="NOT_ANNOTATED_CDS"/>
    <property type="molecule type" value="Genomic_DNA"/>
</dbReference>
<protein>
    <submittedName>
        <fullName evidence="4 5">A kinase anchor protein, putative</fullName>
    </submittedName>
</protein>
<evidence type="ECO:0000256" key="2">
    <source>
        <dbReference type="SAM" id="Phobius"/>
    </source>
</evidence>
<dbReference type="Gene3D" id="2.30.30.140">
    <property type="match status" value="1"/>
</dbReference>
<evidence type="ECO:0000313" key="4">
    <source>
        <dbReference type="EMBL" id="EEB14875.1"/>
    </source>
</evidence>
<dbReference type="SUPFAM" id="SSF54791">
    <property type="entry name" value="Eukaryotic type KH-domain (KH-domain type I)"/>
    <property type="match status" value="2"/>
</dbReference>
<dbReference type="GO" id="GO:0030719">
    <property type="term" value="P:P granule organization"/>
    <property type="evidence" value="ECO:0007669"/>
    <property type="project" value="TreeGrafter"/>
</dbReference>
<dbReference type="SMART" id="SM00322">
    <property type="entry name" value="KH"/>
    <property type="match status" value="2"/>
</dbReference>
<dbReference type="InterPro" id="IPR050621">
    <property type="entry name" value="Tudor_domain_containing"/>
</dbReference>
<dbReference type="GO" id="GO:0043186">
    <property type="term" value="C:P granule"/>
    <property type="evidence" value="ECO:0007669"/>
    <property type="project" value="TreeGrafter"/>
</dbReference>
<sequence>MSWKTTAAFLTLTFFGLGSLVYFLFKEEEEGQDFLSLNGANTSELEVTIPEESLGIIIGRGGNTIKNIEVQSNVKIHIVENGSINGKYRKCIIRGTPEAAQYAESLIHELIVNQPLIETFEMLVPSQACGRIIGKNGDSIRLISRNSNTKIIVENLSTAPFSLEKKIIIKGTSDQIAIAKLLVEQKVEEDMKFRNKIETQILNRPPRNKAKYLLPSKGECEEVDSYTQKQKFIATSSNGLLEVYVSAIENPDRMWLQMMGPSTVELDRLIEQMTDYYKKKENKILHALHEVKCGQIVAAPFTYDDRWYRAEVQEIQNDNNENYILLYYVDYGDSSRCKKNEIFELRTDFLRLRFQAIECMLAKIKPSGSTWSDESIDLLEDLTHVALWKSLMAKIHTYKDRPTKCQREGSPVPCIELYDIQGENTINVAEELVRKGFAIWENDKSSPVTTATTATV</sequence>
<evidence type="ECO:0000313" key="6">
    <source>
        <dbReference type="Proteomes" id="UP000009046"/>
    </source>
</evidence>
<dbReference type="InterPro" id="IPR002999">
    <property type="entry name" value="Tudor"/>
</dbReference>
<dbReference type="InterPro" id="IPR004088">
    <property type="entry name" value="KH_dom_type_1"/>
</dbReference>
<dbReference type="Gene3D" id="2.40.50.90">
    <property type="match status" value="1"/>
</dbReference>
<dbReference type="GO" id="GO:0005739">
    <property type="term" value="C:mitochondrion"/>
    <property type="evidence" value="ECO:0007669"/>
    <property type="project" value="UniProtKB-ARBA"/>
</dbReference>
<keyword evidence="1" id="KW-0694">RNA-binding</keyword>
<keyword evidence="2" id="KW-0472">Membrane</keyword>
<feature type="domain" description="Tudor" evidence="3">
    <location>
        <begin position="290"/>
        <end position="352"/>
    </location>
</feature>
<keyword evidence="6" id="KW-1185">Reference proteome</keyword>
<dbReference type="EMBL" id="DS235335">
    <property type="protein sequence ID" value="EEB14875.1"/>
    <property type="molecule type" value="Genomic_DNA"/>
</dbReference>
<dbReference type="SMART" id="SM00333">
    <property type="entry name" value="TUDOR"/>
    <property type="match status" value="1"/>
</dbReference>
<keyword evidence="2" id="KW-0812">Transmembrane</keyword>
<reference evidence="4" key="2">
    <citation type="submission" date="2007-04" db="EMBL/GenBank/DDBJ databases">
        <title>The genome of the human body louse.</title>
        <authorList>
            <consortium name="The Human Body Louse Genome Consortium"/>
            <person name="Kirkness E."/>
            <person name="Walenz B."/>
            <person name="Hass B."/>
            <person name="Bruggner R."/>
            <person name="Strausberg R."/>
        </authorList>
    </citation>
    <scope>NUCLEOTIDE SEQUENCE</scope>
    <source>
        <strain evidence="4">USDA</strain>
    </source>
</reference>
<proteinExistence type="predicted"/>
<dbReference type="PROSITE" id="PS50084">
    <property type="entry name" value="KH_TYPE_1"/>
    <property type="match status" value="2"/>
</dbReference>
<evidence type="ECO:0000313" key="5">
    <source>
        <dbReference type="EnsemblMetazoa" id="PHUM333110-PA"/>
    </source>
</evidence>
<dbReference type="GO" id="GO:0016301">
    <property type="term" value="F:kinase activity"/>
    <property type="evidence" value="ECO:0007669"/>
    <property type="project" value="UniProtKB-KW"/>
</dbReference>
<keyword evidence="2" id="KW-1133">Transmembrane helix</keyword>
<dbReference type="OMA" id="XRGGETI"/>
<dbReference type="VEuPathDB" id="VectorBase:PHUM333110"/>
<dbReference type="PANTHER" id="PTHR22948">
    <property type="entry name" value="TUDOR DOMAIN CONTAINING PROTEIN"/>
    <property type="match status" value="1"/>
</dbReference>
<dbReference type="OrthoDB" id="9995375at2759"/>
<dbReference type="CTD" id="8239219"/>
<feature type="transmembrane region" description="Helical" evidence="2">
    <location>
        <begin position="7"/>
        <end position="25"/>
    </location>
</feature>
<dbReference type="GeneID" id="8239219"/>
<keyword evidence="4" id="KW-0418">Kinase</keyword>
<evidence type="ECO:0000256" key="1">
    <source>
        <dbReference type="PROSITE-ProRule" id="PRU00117"/>
    </source>
</evidence>
<dbReference type="RefSeq" id="XP_002427613.1">
    <property type="nucleotide sequence ID" value="XM_002427568.1"/>
</dbReference>
<dbReference type="InterPro" id="IPR004087">
    <property type="entry name" value="KH_dom"/>
</dbReference>
<reference evidence="5" key="3">
    <citation type="submission" date="2020-05" db="UniProtKB">
        <authorList>
            <consortium name="EnsemblMetazoa"/>
        </authorList>
    </citation>
    <scope>IDENTIFICATION</scope>
    <source>
        <strain evidence="5">USDA</strain>
    </source>
</reference>
<dbReference type="eggNOG" id="KOG2279">
    <property type="taxonomic scope" value="Eukaryota"/>
</dbReference>
<dbReference type="GO" id="GO:0007283">
    <property type="term" value="P:spermatogenesis"/>
    <property type="evidence" value="ECO:0007669"/>
    <property type="project" value="TreeGrafter"/>
</dbReference>
<dbReference type="Proteomes" id="UP000009046">
    <property type="component" value="Unassembled WGS sequence"/>
</dbReference>
<evidence type="ECO:0000259" key="3">
    <source>
        <dbReference type="PROSITE" id="PS50304"/>
    </source>
</evidence>
<reference evidence="4" key="1">
    <citation type="submission" date="2007-04" db="EMBL/GenBank/DDBJ databases">
        <title>Annotation of Pediculus humanus corporis strain USDA.</title>
        <authorList>
            <person name="Kirkness E."/>
            <person name="Hannick L."/>
            <person name="Hass B."/>
            <person name="Bruggner R."/>
            <person name="Lawson D."/>
            <person name="Bidwell S."/>
            <person name="Joardar V."/>
            <person name="Caler E."/>
            <person name="Walenz B."/>
            <person name="Inman J."/>
            <person name="Schobel S."/>
            <person name="Galinsky K."/>
            <person name="Amedeo P."/>
            <person name="Strausberg R."/>
        </authorList>
    </citation>
    <scope>NUCLEOTIDE SEQUENCE</scope>
    <source>
        <strain evidence="4">USDA</strain>
    </source>
</reference>
<dbReference type="PANTHER" id="PTHR22948:SF29">
    <property type="entry name" value="FI02030P-RELATED"/>
    <property type="match status" value="1"/>
</dbReference>
<dbReference type="AlphaFoldDB" id="E0VNB8"/>
<dbReference type="GO" id="GO:0034587">
    <property type="term" value="P:piRNA processing"/>
    <property type="evidence" value="ECO:0007669"/>
    <property type="project" value="TreeGrafter"/>
</dbReference>
<dbReference type="HOGENOM" id="CLU_023629_0_0_1"/>
<accession>E0VNB8</accession>
<dbReference type="InParanoid" id="E0VNB8"/>
<dbReference type="Pfam" id="PF00013">
    <property type="entry name" value="KH_1"/>
    <property type="match status" value="2"/>
</dbReference>
<dbReference type="InterPro" id="IPR035437">
    <property type="entry name" value="SNase_OB-fold_sf"/>
</dbReference>
<dbReference type="Pfam" id="PF00567">
    <property type="entry name" value="TUDOR"/>
    <property type="match status" value="1"/>
</dbReference>
<dbReference type="KEGG" id="phu:Phum_PHUM333110"/>
<dbReference type="InterPro" id="IPR036612">
    <property type="entry name" value="KH_dom_type_1_sf"/>
</dbReference>
<keyword evidence="4" id="KW-0808">Transferase</keyword>
<dbReference type="STRING" id="121224.E0VNB8"/>
<dbReference type="SUPFAM" id="SSF63748">
    <property type="entry name" value="Tudor/PWWP/MBT"/>
    <property type="match status" value="1"/>
</dbReference>
<dbReference type="GO" id="GO:0003723">
    <property type="term" value="F:RNA binding"/>
    <property type="evidence" value="ECO:0007669"/>
    <property type="project" value="UniProtKB-UniRule"/>
</dbReference>
<dbReference type="Gene3D" id="3.30.1370.10">
    <property type="entry name" value="K Homology domain, type 1"/>
    <property type="match status" value="2"/>
</dbReference>
<dbReference type="FunCoup" id="E0VNB8">
    <property type="interactions" value="101"/>
</dbReference>
<dbReference type="PROSITE" id="PS50304">
    <property type="entry name" value="TUDOR"/>
    <property type="match status" value="1"/>
</dbReference>
<name>E0VNB8_PEDHC</name>
<organism>
    <name type="scientific">Pediculus humanus subsp. corporis</name>
    <name type="common">Body louse</name>
    <dbReference type="NCBI Taxonomy" id="121224"/>
    <lineage>
        <taxon>Eukaryota</taxon>
        <taxon>Metazoa</taxon>
        <taxon>Ecdysozoa</taxon>
        <taxon>Arthropoda</taxon>
        <taxon>Hexapoda</taxon>
        <taxon>Insecta</taxon>
        <taxon>Pterygota</taxon>
        <taxon>Neoptera</taxon>
        <taxon>Paraneoptera</taxon>
        <taxon>Psocodea</taxon>
        <taxon>Troctomorpha</taxon>
        <taxon>Phthiraptera</taxon>
        <taxon>Anoplura</taxon>
        <taxon>Pediculidae</taxon>
        <taxon>Pediculus</taxon>
    </lineage>
</organism>